<organism evidence="2 3">
    <name type="scientific">Candidatus Erwinia haradaeae</name>
    <dbReference type="NCBI Taxonomy" id="1922217"/>
    <lineage>
        <taxon>Bacteria</taxon>
        <taxon>Pseudomonadati</taxon>
        <taxon>Pseudomonadota</taxon>
        <taxon>Gammaproteobacteria</taxon>
        <taxon>Enterobacterales</taxon>
        <taxon>Erwiniaceae</taxon>
        <taxon>Erwinia</taxon>
    </lineage>
</organism>
<dbReference type="EC" id="2.8.1.4" evidence="2"/>
<protein>
    <submittedName>
        <fullName evidence="2">tRNA sulfurtransferase, partial</fullName>
        <ecNumber evidence="2">2.8.1.4</ecNumber>
    </submittedName>
</protein>
<reference evidence="2 3" key="1">
    <citation type="submission" date="2019-02" db="EMBL/GenBank/DDBJ databases">
        <authorList>
            <person name="Manzano-Marin A."/>
            <person name="Manzano-Marin A."/>
        </authorList>
    </citation>
    <scope>NUCLEOTIDE SEQUENCE [LARGE SCALE GENOMIC DNA]</scope>
    <source>
        <strain evidence="2 3">ErCikochiana</strain>
    </source>
</reference>
<feature type="domain" description="Rhodanese" evidence="1">
    <location>
        <begin position="29"/>
        <end position="103"/>
    </location>
</feature>
<name>A0A451D9F0_9GAMM</name>
<dbReference type="RefSeq" id="WP_157988320.1">
    <property type="nucleotide sequence ID" value="NZ_LR217715.1"/>
</dbReference>
<dbReference type="InterPro" id="IPR036873">
    <property type="entry name" value="Rhodanese-like_dom_sf"/>
</dbReference>
<evidence type="ECO:0000313" key="2">
    <source>
        <dbReference type="EMBL" id="VFP82907.1"/>
    </source>
</evidence>
<dbReference type="EMBL" id="LR217715">
    <property type="protein sequence ID" value="VFP82907.1"/>
    <property type="molecule type" value="Genomic_DNA"/>
</dbReference>
<proteinExistence type="predicted"/>
<dbReference type="Gene3D" id="3.40.250.10">
    <property type="entry name" value="Rhodanese-like domain"/>
    <property type="match status" value="1"/>
</dbReference>
<accession>A0A451D9F0</accession>
<dbReference type="NCBIfam" id="TIGR04271">
    <property type="entry name" value="ThiI_C_thiazole"/>
    <property type="match status" value="1"/>
</dbReference>
<dbReference type="GO" id="GO:0140741">
    <property type="term" value="F:tRNA-uracil-4 sulfurtransferase activity"/>
    <property type="evidence" value="ECO:0007669"/>
    <property type="project" value="UniProtKB-EC"/>
</dbReference>
<dbReference type="Proteomes" id="UP000294368">
    <property type="component" value="Chromosome"/>
</dbReference>
<dbReference type="OrthoDB" id="9773948at2"/>
<dbReference type="CDD" id="cd00158">
    <property type="entry name" value="RHOD"/>
    <property type="match status" value="1"/>
</dbReference>
<dbReference type="InterPro" id="IPR026340">
    <property type="entry name" value="THII_Thiazole_biosynth_dom"/>
</dbReference>
<dbReference type="InterPro" id="IPR001763">
    <property type="entry name" value="Rhodanese-like_dom"/>
</dbReference>
<keyword evidence="2" id="KW-0808">Transferase</keyword>
<evidence type="ECO:0000313" key="3">
    <source>
        <dbReference type="Proteomes" id="UP000294368"/>
    </source>
</evidence>
<dbReference type="Pfam" id="PF00581">
    <property type="entry name" value="Rhodanese"/>
    <property type="match status" value="1"/>
</dbReference>
<dbReference type="GO" id="GO:0052837">
    <property type="term" value="P:thiazole biosynthetic process"/>
    <property type="evidence" value="ECO:0007669"/>
    <property type="project" value="InterPro"/>
</dbReference>
<sequence length="108" mass="12744">MPYIHQTVLYNDKKIKEIKNITNVKAYGPQYVVLDIRAPDEQKQHPLSLDNMLVKSLPFYKLSSQFSTLDQKKYYLLYCEHGIMSRLQTILLNEKGFKNVQAYRSTKK</sequence>
<gene>
    <name evidence="2" type="primary">thiI</name>
    <name evidence="2" type="ORF">ERCIKOCA2762_148</name>
</gene>
<dbReference type="SUPFAM" id="SSF52821">
    <property type="entry name" value="Rhodanese/Cell cycle control phosphatase"/>
    <property type="match status" value="1"/>
</dbReference>
<evidence type="ECO:0000259" key="1">
    <source>
        <dbReference type="Pfam" id="PF00581"/>
    </source>
</evidence>
<dbReference type="AlphaFoldDB" id="A0A451D9F0"/>